<reference evidence="2 3" key="1">
    <citation type="journal article" date="2016" name="Nat. Commun.">
        <title>Thousands of microbial genomes shed light on interconnected biogeochemical processes in an aquifer system.</title>
        <authorList>
            <person name="Anantharaman K."/>
            <person name="Brown C.T."/>
            <person name="Hug L.A."/>
            <person name="Sharon I."/>
            <person name="Castelle C.J."/>
            <person name="Probst A.J."/>
            <person name="Thomas B.C."/>
            <person name="Singh A."/>
            <person name="Wilkins M.J."/>
            <person name="Karaoz U."/>
            <person name="Brodie E.L."/>
            <person name="Williams K.H."/>
            <person name="Hubbard S.S."/>
            <person name="Banfield J.F."/>
        </authorList>
    </citation>
    <scope>NUCLEOTIDE SEQUENCE [LARGE SCALE GENOMIC DNA]</scope>
</reference>
<comment type="caution">
    <text evidence="2">The sequence shown here is derived from an EMBL/GenBank/DDBJ whole genome shotgun (WGS) entry which is preliminary data.</text>
</comment>
<feature type="region of interest" description="Disordered" evidence="1">
    <location>
        <begin position="92"/>
        <end position="118"/>
    </location>
</feature>
<organism evidence="2 3">
    <name type="scientific">Candidatus Buchananbacteria bacterium RIFCSPLOWO2_01_FULL_56_15</name>
    <dbReference type="NCBI Taxonomy" id="1797547"/>
    <lineage>
        <taxon>Bacteria</taxon>
        <taxon>Candidatus Buchananiibacteriota</taxon>
    </lineage>
</organism>
<protein>
    <recommendedName>
        <fullName evidence="4">ArnR1-like winged helix-turn-helix domain-containing protein</fullName>
    </recommendedName>
</protein>
<dbReference type="SUPFAM" id="SSF46785">
    <property type="entry name" value="Winged helix' DNA-binding domain"/>
    <property type="match status" value="1"/>
</dbReference>
<proteinExistence type="predicted"/>
<evidence type="ECO:0000256" key="1">
    <source>
        <dbReference type="SAM" id="MobiDB-lite"/>
    </source>
</evidence>
<gene>
    <name evidence="2" type="ORF">A2951_00515</name>
</gene>
<name>A0A1G1YRD3_9BACT</name>
<evidence type="ECO:0008006" key="4">
    <source>
        <dbReference type="Google" id="ProtNLM"/>
    </source>
</evidence>
<dbReference type="Gene3D" id="1.10.10.10">
    <property type="entry name" value="Winged helix-like DNA-binding domain superfamily/Winged helix DNA-binding domain"/>
    <property type="match status" value="1"/>
</dbReference>
<dbReference type="AlphaFoldDB" id="A0A1G1YRD3"/>
<dbReference type="Proteomes" id="UP000178944">
    <property type="component" value="Unassembled WGS sequence"/>
</dbReference>
<evidence type="ECO:0000313" key="3">
    <source>
        <dbReference type="Proteomes" id="UP000178944"/>
    </source>
</evidence>
<evidence type="ECO:0000313" key="2">
    <source>
        <dbReference type="EMBL" id="OGY54913.1"/>
    </source>
</evidence>
<dbReference type="InterPro" id="IPR036388">
    <property type="entry name" value="WH-like_DNA-bd_sf"/>
</dbReference>
<dbReference type="EMBL" id="MHIQ01000014">
    <property type="protein sequence ID" value="OGY54913.1"/>
    <property type="molecule type" value="Genomic_DNA"/>
</dbReference>
<dbReference type="InterPro" id="IPR036390">
    <property type="entry name" value="WH_DNA-bd_sf"/>
</dbReference>
<accession>A0A1G1YRD3</accession>
<sequence length="118" mass="13538">MQLSDLQRYILTQALAANRATVHKGVLLRFYASRLKRPKPRDEISDLTRSVERLIDRGLVIGYGSKTAKRWFVTEVRLTPAGRRLARELLGTQQQLPLKKQKSKSKNQSYGIPFRGTE</sequence>